<dbReference type="GeneID" id="55575127"/>
<dbReference type="AlphaFoldDB" id="A0A384L5P5"/>
<accession>A0A384L5P5</accession>
<organism evidence="1 2">
    <name type="scientific">Haloferax volcanii (strain ATCC 29605 / DSM 3757 / JCM 8879 / NBRC 14742 / NCIMB 2012 / VKM B-1768 / DS2)</name>
    <name type="common">Halobacterium volcanii</name>
    <dbReference type="NCBI Taxonomy" id="309800"/>
    <lineage>
        <taxon>Archaea</taxon>
        <taxon>Methanobacteriati</taxon>
        <taxon>Methanobacteriota</taxon>
        <taxon>Stenosarchaea group</taxon>
        <taxon>Halobacteria</taxon>
        <taxon>Halobacteriales</taxon>
        <taxon>Haloferacaceae</taxon>
        <taxon>Haloferax</taxon>
    </lineage>
</organism>
<protein>
    <submittedName>
        <fullName evidence="1">Uncharacterized protein</fullName>
    </submittedName>
</protein>
<dbReference type="EMBL" id="AOHU01000021">
    <property type="protein sequence ID" value="ELY36966.1"/>
    <property type="molecule type" value="Genomic_DNA"/>
</dbReference>
<reference evidence="1 2" key="2">
    <citation type="journal article" date="2014" name="PLoS Genet.">
        <title>Phylogenetically driven sequencing of extremely halophilic archaea reveals strategies for static and dynamic osmo-response.</title>
        <authorList>
            <person name="Becker E.A."/>
            <person name="Seitzer P.M."/>
            <person name="Tritt A."/>
            <person name="Larsen D."/>
            <person name="Krusor M."/>
            <person name="Yao A.I."/>
            <person name="Wu D."/>
            <person name="Madern D."/>
            <person name="Eisen J.A."/>
            <person name="Darling A.E."/>
            <person name="Facciotti M.T."/>
        </authorList>
    </citation>
    <scope>NUCLEOTIDE SEQUENCE [LARGE SCALE GENOMIC DNA]</scope>
    <source>
        <strain evidence="2">ATCC 29605 / DSM 3757 / JCM 8879 / NBRC 14742 / NCIMB 2012 / VKM B-1768 / DS2</strain>
    </source>
</reference>
<name>A0A384L5P5_HALVD</name>
<evidence type="ECO:0000313" key="2">
    <source>
        <dbReference type="Proteomes" id="UP000011532"/>
    </source>
</evidence>
<dbReference type="OrthoDB" id="209765at2157"/>
<dbReference type="Proteomes" id="UP000011532">
    <property type="component" value="Unassembled WGS sequence"/>
</dbReference>
<proteinExistence type="predicted"/>
<comment type="caution">
    <text evidence="1">The sequence shown here is derived from an EMBL/GenBank/DDBJ whole genome shotgun (WGS) entry which is preliminary data.</text>
</comment>
<reference evidence="2" key="1">
    <citation type="submission" date="2012-11" db="EMBL/GenBank/DDBJ databases">
        <authorList>
            <person name="Becker E.A."/>
            <person name="Seitzer P."/>
            <person name="Tritt A."/>
            <person name="Larsen D."/>
            <person name="Yao A."/>
            <person name="Wu D."/>
            <person name="Darling A."/>
            <person name="Eisen J.A."/>
            <person name="Facciotti M.T."/>
        </authorList>
    </citation>
    <scope>NUCLEOTIDE SEQUENCE [LARGE SCALE GENOMIC DNA]</scope>
    <source>
        <strain evidence="2">ATCC 29605 / DSM 3757 / JCM 8879 / NBRC 14742 / NCIMB 2012 / VKM B-1768 / DS2</strain>
    </source>
</reference>
<gene>
    <name evidence="1" type="ORF">C498_02430</name>
</gene>
<sequence>MCQYCSYRYHDGWTQLLEYDEVYQTVIGGESESTYGFHESWDELRDEVDLGAAY</sequence>
<evidence type="ECO:0000313" key="1">
    <source>
        <dbReference type="EMBL" id="ELY36966.1"/>
    </source>
</evidence>
<dbReference type="RefSeq" id="WP_004041295.1">
    <property type="nucleotide sequence ID" value="NC_013964.1"/>
</dbReference>